<dbReference type="InterPro" id="IPR043859">
    <property type="entry name" value="TbsP-like_N"/>
</dbReference>
<comment type="caution">
    <text evidence="3">The sequence shown here is derived from an EMBL/GenBank/DDBJ whole genome shotgun (WGS) entry which is preliminary data.</text>
</comment>
<name>A0A8T4GCC1_9EURY</name>
<sequence>MPTGPSVQLADGSIPLAERSDPLLVDPDPPLLAAVIGTYRDAYPDIVDPDLDALRDAAAEETGPLTDTPDLPTLTVLAAEGVVDAVTDGFHASSRLAALTEPGTVDLLTLAEPQPNVVLAGEATGCVLVEDDGDDVDETPIDETRSRHRVGDDPSLRDRYVGVVDDAPANRLRTPSRHRIYDAFVERCGPMVADDVIRILDAAPDLSGDDVVGPRIRAYVVGARHGVLDHDLRRGCEDAGLGSPSTFTRVKRQLIDAGLVDTERVPQPVGRPRERIVAKPALAQPPLSTVAEPIRAAVKNR</sequence>
<dbReference type="RefSeq" id="WP_209482513.1">
    <property type="nucleotide sequence ID" value="NZ_JAGGKQ010000001.1"/>
</dbReference>
<feature type="domain" description="Transcriptional regulator TbsP-like C-terminal" evidence="2">
    <location>
        <begin position="177"/>
        <end position="279"/>
    </location>
</feature>
<gene>
    <name evidence="3" type="ORF">J2751_000114</name>
</gene>
<evidence type="ECO:0000313" key="3">
    <source>
        <dbReference type="EMBL" id="MBP1921131.1"/>
    </source>
</evidence>
<evidence type="ECO:0000259" key="2">
    <source>
        <dbReference type="Pfam" id="PF23336"/>
    </source>
</evidence>
<proteinExistence type="predicted"/>
<dbReference type="InterPro" id="IPR056163">
    <property type="entry name" value="TbsP_C"/>
</dbReference>
<keyword evidence="4" id="KW-1185">Reference proteome</keyword>
<dbReference type="EMBL" id="JAGGKQ010000001">
    <property type="protein sequence ID" value="MBP1921131.1"/>
    <property type="molecule type" value="Genomic_DNA"/>
</dbReference>
<evidence type="ECO:0000259" key="1">
    <source>
        <dbReference type="Pfam" id="PF19138"/>
    </source>
</evidence>
<organism evidence="3 4">
    <name type="scientific">Halorubrum alkaliphilum</name>
    <dbReference type="NCBI Taxonomy" id="261290"/>
    <lineage>
        <taxon>Archaea</taxon>
        <taxon>Methanobacteriati</taxon>
        <taxon>Methanobacteriota</taxon>
        <taxon>Stenosarchaea group</taxon>
        <taxon>Halobacteria</taxon>
        <taxon>Halobacteriales</taxon>
        <taxon>Haloferacaceae</taxon>
        <taxon>Halorubrum</taxon>
    </lineage>
</organism>
<feature type="domain" description="Transcriptional regulator TbsP N-terminal" evidence="1">
    <location>
        <begin position="65"/>
        <end position="175"/>
    </location>
</feature>
<dbReference type="Pfam" id="PF19138">
    <property type="entry name" value="TbsP_N"/>
    <property type="match status" value="1"/>
</dbReference>
<accession>A0A8T4GCC1</accession>
<dbReference type="AlphaFoldDB" id="A0A8T4GCC1"/>
<dbReference type="Proteomes" id="UP000823588">
    <property type="component" value="Unassembled WGS sequence"/>
</dbReference>
<reference evidence="3" key="1">
    <citation type="submission" date="2021-03" db="EMBL/GenBank/DDBJ databases">
        <title>Genomic Encyclopedia of Type Strains, Phase IV (KMG-IV): sequencing the most valuable type-strain genomes for metagenomic binning, comparative biology and taxonomic classification.</title>
        <authorList>
            <person name="Goeker M."/>
        </authorList>
    </citation>
    <scope>NUCLEOTIDE SEQUENCE</scope>
    <source>
        <strain evidence="3">DSM 23564</strain>
    </source>
</reference>
<dbReference type="OrthoDB" id="331009at2157"/>
<evidence type="ECO:0000313" key="4">
    <source>
        <dbReference type="Proteomes" id="UP000823588"/>
    </source>
</evidence>
<dbReference type="Pfam" id="PF23336">
    <property type="entry name" value="HTH_TbsP_C"/>
    <property type="match status" value="1"/>
</dbReference>
<protein>
    <submittedName>
        <fullName evidence="3">Uncharacterized protein</fullName>
    </submittedName>
</protein>